<dbReference type="HOGENOM" id="CLU_2505231_0_0_6"/>
<accession>B7J8T0</accession>
<feature type="transmembrane region" description="Helical" evidence="2">
    <location>
        <begin position="64"/>
        <end position="82"/>
    </location>
</feature>
<organism evidence="3 4">
    <name type="scientific">Acidithiobacillus ferrooxidans (strain ATCC 23270 / DSM 14882 / CIP 104768 / NCIMB 8455)</name>
    <name type="common">Ferrobacillus ferrooxidans (strain ATCC 23270)</name>
    <dbReference type="NCBI Taxonomy" id="243159"/>
    <lineage>
        <taxon>Bacteria</taxon>
        <taxon>Pseudomonadati</taxon>
        <taxon>Pseudomonadota</taxon>
        <taxon>Acidithiobacillia</taxon>
        <taxon>Acidithiobacillales</taxon>
        <taxon>Acidithiobacillaceae</taxon>
        <taxon>Acidithiobacillus</taxon>
    </lineage>
</organism>
<evidence type="ECO:0000313" key="3">
    <source>
        <dbReference type="EMBL" id="ACK79736.1"/>
    </source>
</evidence>
<keyword evidence="4" id="KW-1185">Reference proteome</keyword>
<keyword evidence="2" id="KW-1133">Transmembrane helix</keyword>
<gene>
    <name evidence="3" type="ordered locus">AFE_1248</name>
</gene>
<keyword evidence="2" id="KW-0472">Membrane</keyword>
<dbReference type="AlphaFoldDB" id="B7J8T0"/>
<sequence length="85" mass="9525">MFDWRRGGSIGRRWISNGLRAGEEEWSSAKKVTPRGQSDPWSDPVRMPVPKSVRPLYTRGWESLGIGLGLGIFALTLGYLVLFGF</sequence>
<name>B7J8T0_ACIF2</name>
<proteinExistence type="predicted"/>
<dbReference type="STRING" id="243159.AFE_1248"/>
<dbReference type="KEGG" id="afr:AFE_1248"/>
<protein>
    <submittedName>
        <fullName evidence="3">Uncharacterized protein</fullName>
    </submittedName>
</protein>
<evidence type="ECO:0000256" key="2">
    <source>
        <dbReference type="SAM" id="Phobius"/>
    </source>
</evidence>
<keyword evidence="2" id="KW-0812">Transmembrane</keyword>
<dbReference type="EMBL" id="CP001219">
    <property type="protein sequence ID" value="ACK79736.1"/>
    <property type="molecule type" value="Genomic_DNA"/>
</dbReference>
<reference evidence="3 4" key="1">
    <citation type="journal article" date="2008" name="BMC Genomics">
        <title>Acidithiobacillus ferrooxidans metabolism: from genome sequence to industrial applications.</title>
        <authorList>
            <person name="Valdes J."/>
            <person name="Pedroso I."/>
            <person name="Quatrini R."/>
            <person name="Dodson R.J."/>
            <person name="Tettelin H."/>
            <person name="Blake R.II."/>
            <person name="Eisen J.A."/>
            <person name="Holmes D.S."/>
        </authorList>
    </citation>
    <scope>NUCLEOTIDE SEQUENCE [LARGE SCALE GENOMIC DNA]</scope>
    <source>
        <strain evidence="4">ATCC 23270 / DSM 14882 / CIP 104768 / NCIMB 8455</strain>
    </source>
</reference>
<evidence type="ECO:0000256" key="1">
    <source>
        <dbReference type="SAM" id="MobiDB-lite"/>
    </source>
</evidence>
<feature type="region of interest" description="Disordered" evidence="1">
    <location>
        <begin position="24"/>
        <end position="46"/>
    </location>
</feature>
<evidence type="ECO:0000313" key="4">
    <source>
        <dbReference type="Proteomes" id="UP000001362"/>
    </source>
</evidence>
<dbReference type="PaxDb" id="243159-AFE_1248"/>
<dbReference type="Proteomes" id="UP000001362">
    <property type="component" value="Chromosome"/>
</dbReference>